<proteinExistence type="predicted"/>
<gene>
    <name evidence="2" type="ORF">KEH51_25235</name>
</gene>
<dbReference type="EMBL" id="JAGTPW010000063">
    <property type="protein sequence ID" value="MBR8646022.1"/>
    <property type="molecule type" value="Genomic_DNA"/>
</dbReference>
<organism evidence="2 3">
    <name type="scientific">Peribacillus frigoritolerans</name>
    <dbReference type="NCBI Taxonomy" id="450367"/>
    <lineage>
        <taxon>Bacteria</taxon>
        <taxon>Bacillati</taxon>
        <taxon>Bacillota</taxon>
        <taxon>Bacilli</taxon>
        <taxon>Bacillales</taxon>
        <taxon>Bacillaceae</taxon>
        <taxon>Peribacillus</taxon>
    </lineage>
</organism>
<evidence type="ECO:0000313" key="2">
    <source>
        <dbReference type="EMBL" id="MBR8646022.1"/>
    </source>
</evidence>
<evidence type="ECO:0000256" key="1">
    <source>
        <dbReference type="SAM" id="MobiDB-lite"/>
    </source>
</evidence>
<dbReference type="AlphaFoldDB" id="A0A941J6E5"/>
<dbReference type="Proteomes" id="UP000680045">
    <property type="component" value="Unassembled WGS sequence"/>
</dbReference>
<protein>
    <submittedName>
        <fullName evidence="2">Uncharacterized protein</fullName>
    </submittedName>
</protein>
<evidence type="ECO:0000313" key="3">
    <source>
        <dbReference type="Proteomes" id="UP000680045"/>
    </source>
</evidence>
<feature type="region of interest" description="Disordered" evidence="1">
    <location>
        <begin position="1"/>
        <end position="27"/>
    </location>
</feature>
<comment type="caution">
    <text evidence="2">The sequence shown here is derived from an EMBL/GenBank/DDBJ whole genome shotgun (WGS) entry which is preliminary data.</text>
</comment>
<sequence length="47" mass="5303">MERKVRASCGKSVSRETPQAIKSRGRTARVKRVPGGYVNYYRCLSTV</sequence>
<reference evidence="2" key="1">
    <citation type="submission" date="2021-04" db="EMBL/GenBank/DDBJ databases">
        <title>Whole genome sequencing of Enterococci isolates from hospitalized patients.</title>
        <authorList>
            <person name="Ogoti B.M."/>
            <person name="Onyambu F.G."/>
        </authorList>
    </citation>
    <scope>NUCLEOTIDE SEQUENCE</scope>
    <source>
        <strain evidence="2">242</strain>
    </source>
</reference>
<name>A0A941J6E5_9BACI</name>
<accession>A0A941J6E5</accession>